<dbReference type="Pfam" id="PF04307">
    <property type="entry name" value="YdjM"/>
    <property type="match status" value="1"/>
</dbReference>
<feature type="transmembrane region" description="Helical" evidence="1">
    <location>
        <begin position="107"/>
        <end position="127"/>
    </location>
</feature>
<keyword evidence="1" id="KW-0812">Transmembrane</keyword>
<organism evidence="2 3">
    <name type="scientific">Candidatus Kaiserbacteria bacterium RIFCSPHIGHO2_01_FULL_56_24</name>
    <dbReference type="NCBI Taxonomy" id="1798487"/>
    <lineage>
        <taxon>Bacteria</taxon>
        <taxon>Candidatus Kaiseribacteriota</taxon>
    </lineage>
</organism>
<dbReference type="EMBL" id="MFLA01000032">
    <property type="protein sequence ID" value="OGG58628.1"/>
    <property type="molecule type" value="Genomic_DNA"/>
</dbReference>
<evidence type="ECO:0000313" key="2">
    <source>
        <dbReference type="EMBL" id="OGG58628.1"/>
    </source>
</evidence>
<evidence type="ECO:0000256" key="1">
    <source>
        <dbReference type="SAM" id="Phobius"/>
    </source>
</evidence>
<keyword evidence="1" id="KW-0472">Membrane</keyword>
<feature type="transmembrane region" description="Helical" evidence="1">
    <location>
        <begin position="183"/>
        <end position="202"/>
    </location>
</feature>
<proteinExistence type="predicted"/>
<evidence type="ECO:0008006" key="4">
    <source>
        <dbReference type="Google" id="ProtNLM"/>
    </source>
</evidence>
<keyword evidence="1" id="KW-1133">Transmembrane helix</keyword>
<evidence type="ECO:0000313" key="3">
    <source>
        <dbReference type="Proteomes" id="UP000176377"/>
    </source>
</evidence>
<accession>A0A1F6DB08</accession>
<name>A0A1F6DB08_9BACT</name>
<dbReference type="AlphaFoldDB" id="A0A1F6DB08"/>
<feature type="transmembrane region" description="Helical" evidence="1">
    <location>
        <begin position="80"/>
        <end position="101"/>
    </location>
</feature>
<dbReference type="InterPro" id="IPR007404">
    <property type="entry name" value="YdjM-like"/>
</dbReference>
<comment type="caution">
    <text evidence="2">The sequence shown here is derived from an EMBL/GenBank/DDBJ whole genome shotgun (WGS) entry which is preliminary data.</text>
</comment>
<reference evidence="2 3" key="1">
    <citation type="journal article" date="2016" name="Nat. Commun.">
        <title>Thousands of microbial genomes shed light on interconnected biogeochemical processes in an aquifer system.</title>
        <authorList>
            <person name="Anantharaman K."/>
            <person name="Brown C.T."/>
            <person name="Hug L.A."/>
            <person name="Sharon I."/>
            <person name="Castelle C.J."/>
            <person name="Probst A.J."/>
            <person name="Thomas B.C."/>
            <person name="Singh A."/>
            <person name="Wilkins M.J."/>
            <person name="Karaoz U."/>
            <person name="Brodie E.L."/>
            <person name="Williams K.H."/>
            <person name="Hubbard S.S."/>
            <person name="Banfield J.F."/>
        </authorList>
    </citation>
    <scope>NUCLEOTIDE SEQUENCE [LARGE SCALE GENOMIC DNA]</scope>
</reference>
<protein>
    <recommendedName>
        <fullName evidence="4">Metal-dependent hydrolase</fullName>
    </recommendedName>
</protein>
<feature type="transmembrane region" description="Helical" evidence="1">
    <location>
        <begin position="20"/>
        <end position="47"/>
    </location>
</feature>
<sequence length="203" mass="22968">MLNKLTNILPVLGDTGLGLIAASITLILFSGPHSLLLVSWVLLWAYLPDLDGLLHFFNTNHFVADIENGRDHREGLHYPLFWMLMFSIVIYIFGLNAWTFGAALVTVFHFLHDMIGVGWGVQILAPFDMGSYRLFSKKWVSANISLWPVLIRYSPEEQVEAIRNLGEADWIERYFCRLTPVSVIDYGLFVLGCAMLLATLFAS</sequence>
<gene>
    <name evidence="2" type="ORF">A2765_02805</name>
</gene>
<dbReference type="Proteomes" id="UP000176377">
    <property type="component" value="Unassembled WGS sequence"/>
</dbReference>